<evidence type="ECO:0000256" key="4">
    <source>
        <dbReference type="ARBA" id="ARBA00022771"/>
    </source>
</evidence>
<feature type="region of interest" description="Disordered" evidence="8">
    <location>
        <begin position="74"/>
        <end position="109"/>
    </location>
</feature>
<dbReference type="GO" id="GO:0008270">
    <property type="term" value="F:zinc ion binding"/>
    <property type="evidence" value="ECO:0007669"/>
    <property type="project" value="UniProtKB-KW"/>
</dbReference>
<dbReference type="InterPro" id="IPR051059">
    <property type="entry name" value="VerF-like"/>
</dbReference>
<evidence type="ECO:0000256" key="5">
    <source>
        <dbReference type="ARBA" id="ARBA00022833"/>
    </source>
</evidence>
<evidence type="ECO:0000259" key="9">
    <source>
        <dbReference type="PROSITE" id="PS50157"/>
    </source>
</evidence>
<sequence length="822" mass="92332">MTMEGKPRHRVPPCGFCKKEFKRQEHLDRHLRTHTKERPYKCECGRSFTRQDLLHRHRRLGQCNAVPGCDGATPQSHRRLGQGQNPPFHISEHMGTSSVPGETPRSERTALESRLAGGTETMYSQGQSMASFAMPESNGETQQPVSRNQDDSFAMDTIDASGFYGLQPLDMEYLFDEADMINNHLSQDLPPLDYELSPSYSDPTSHPPNPVLDSHREATSLTSLGLVDQATTLPQASANASRLQRSPMANRNRSGRQHNRSAPGPPLEDIDETVPKNPWDVSENAYNRLSTLFADYRDPSDHFNLPSRRTISRYVASWARSYHPHLPVLHLPTKNFDCKSSMLLLTLAAVGSFYVFEHANGYPMLVVAKSVVLTRLQARQHRSSMHLLRNVPEYAKVSTRKTTSSPRADSQPLSDPFDIELLQSLLIIVMSLAWLDKPFTQEGLALSSQLAELTREALRDPDRNPDPSTWEAWAQEEERRRTIYSAYFTLNLLTICFKVPPPMPISEVAIPLPSSEAEFRALNAEAWRSVRGPSDNDQLLFSDCFKKLLQGMPLPQTHVTTEFGNYMLMQSLLAHIYFERQGSSCLLSSPSALQPSVIALYDTAFNVWQSGWDLAMDSALDPSSFHGPLAFNSTAMLRLAHVHLAIDIPAQCTLAERDPVILARAFEPDLNIVHLRTPHLHQGIMHAIKALRIPIRVGIAFVASGRTGHWSVQHAISNFYCALLLTHWLESLYTVVATDGMAGLSGEERYCLSTVERLVEETHMEEFLGEKDDYPLRIRRVAISALKLWAETCKGTQVYEIVYVVGETLARAADALEERESN</sequence>
<dbReference type="PANTHER" id="PTHR40626:SF10">
    <property type="entry name" value="C2H2-TYPE DOMAIN-CONTAINING PROTEIN"/>
    <property type="match status" value="1"/>
</dbReference>
<comment type="caution">
    <text evidence="10">The sequence shown here is derived from an EMBL/GenBank/DDBJ whole genome shotgun (WGS) entry which is preliminary data.</text>
</comment>
<feature type="domain" description="C2H2-type" evidence="9">
    <location>
        <begin position="40"/>
        <end position="67"/>
    </location>
</feature>
<evidence type="ECO:0000256" key="6">
    <source>
        <dbReference type="ARBA" id="ARBA00023242"/>
    </source>
</evidence>
<dbReference type="AlphaFoldDB" id="A0AA39GC62"/>
<protein>
    <recommendedName>
        <fullName evidence="9">C2H2-type domain-containing protein</fullName>
    </recommendedName>
</protein>
<keyword evidence="3" id="KW-0677">Repeat</keyword>
<dbReference type="Gene3D" id="3.30.160.60">
    <property type="entry name" value="Classic Zinc Finger"/>
    <property type="match status" value="2"/>
</dbReference>
<dbReference type="Pfam" id="PF00096">
    <property type="entry name" value="zf-C2H2"/>
    <property type="match status" value="1"/>
</dbReference>
<dbReference type="PROSITE" id="PS00028">
    <property type="entry name" value="ZINC_FINGER_C2H2_1"/>
    <property type="match status" value="1"/>
</dbReference>
<dbReference type="Pfam" id="PF04082">
    <property type="entry name" value="Fungal_trans"/>
    <property type="match status" value="1"/>
</dbReference>
<evidence type="ECO:0000256" key="2">
    <source>
        <dbReference type="ARBA" id="ARBA00022723"/>
    </source>
</evidence>
<dbReference type="Proteomes" id="UP001175261">
    <property type="component" value="Unassembled WGS sequence"/>
</dbReference>
<organism evidence="10 11">
    <name type="scientific">Sarocladium strictum</name>
    <name type="common">Black bundle disease fungus</name>
    <name type="synonym">Acremonium strictum</name>
    <dbReference type="NCBI Taxonomy" id="5046"/>
    <lineage>
        <taxon>Eukaryota</taxon>
        <taxon>Fungi</taxon>
        <taxon>Dikarya</taxon>
        <taxon>Ascomycota</taxon>
        <taxon>Pezizomycotina</taxon>
        <taxon>Sordariomycetes</taxon>
        <taxon>Hypocreomycetidae</taxon>
        <taxon>Hypocreales</taxon>
        <taxon>Sarocladiaceae</taxon>
        <taxon>Sarocladium</taxon>
    </lineage>
</organism>
<gene>
    <name evidence="10" type="ORF">NLU13_8357</name>
</gene>
<dbReference type="GO" id="GO:0000978">
    <property type="term" value="F:RNA polymerase II cis-regulatory region sequence-specific DNA binding"/>
    <property type="evidence" value="ECO:0007669"/>
    <property type="project" value="InterPro"/>
</dbReference>
<dbReference type="InterPro" id="IPR007219">
    <property type="entry name" value="XnlR_reg_dom"/>
</dbReference>
<keyword evidence="6" id="KW-0539">Nucleus</keyword>
<evidence type="ECO:0000256" key="1">
    <source>
        <dbReference type="ARBA" id="ARBA00004123"/>
    </source>
</evidence>
<comment type="subcellular location">
    <subcellularLocation>
        <location evidence="1">Nucleus</location>
    </subcellularLocation>
</comment>
<proteinExistence type="predicted"/>
<evidence type="ECO:0000313" key="10">
    <source>
        <dbReference type="EMBL" id="KAK0384269.1"/>
    </source>
</evidence>
<dbReference type="FunFam" id="3.30.160.60:FF:002343">
    <property type="entry name" value="Zinc finger protein 33A"/>
    <property type="match status" value="1"/>
</dbReference>
<feature type="region of interest" description="Disordered" evidence="8">
    <location>
        <begin position="236"/>
        <end position="280"/>
    </location>
</feature>
<dbReference type="GO" id="GO:0000981">
    <property type="term" value="F:DNA-binding transcription factor activity, RNA polymerase II-specific"/>
    <property type="evidence" value="ECO:0007669"/>
    <property type="project" value="InterPro"/>
</dbReference>
<keyword evidence="5" id="KW-0862">Zinc</keyword>
<reference evidence="10" key="1">
    <citation type="submission" date="2022-10" db="EMBL/GenBank/DDBJ databases">
        <title>Determination and structural analysis of whole genome sequence of Sarocladium strictum F4-1.</title>
        <authorList>
            <person name="Hu L."/>
            <person name="Jiang Y."/>
        </authorList>
    </citation>
    <scope>NUCLEOTIDE SEQUENCE</scope>
    <source>
        <strain evidence="10">F4-1</strain>
    </source>
</reference>
<dbReference type="InterPro" id="IPR036236">
    <property type="entry name" value="Znf_C2H2_sf"/>
</dbReference>
<keyword evidence="2" id="KW-0479">Metal-binding</keyword>
<dbReference type="InterPro" id="IPR013087">
    <property type="entry name" value="Znf_C2H2_type"/>
</dbReference>
<dbReference type="GO" id="GO:0000785">
    <property type="term" value="C:chromatin"/>
    <property type="evidence" value="ECO:0007669"/>
    <property type="project" value="TreeGrafter"/>
</dbReference>
<dbReference type="GO" id="GO:0005634">
    <property type="term" value="C:nucleus"/>
    <property type="evidence" value="ECO:0007669"/>
    <property type="project" value="UniProtKB-SubCell"/>
</dbReference>
<dbReference type="SUPFAM" id="SSF57667">
    <property type="entry name" value="beta-beta-alpha zinc fingers"/>
    <property type="match status" value="1"/>
</dbReference>
<feature type="region of interest" description="Disordered" evidence="8">
    <location>
        <begin position="192"/>
        <end position="215"/>
    </location>
</feature>
<dbReference type="GO" id="GO:0006351">
    <property type="term" value="P:DNA-templated transcription"/>
    <property type="evidence" value="ECO:0007669"/>
    <property type="project" value="InterPro"/>
</dbReference>
<dbReference type="CDD" id="cd12148">
    <property type="entry name" value="fungal_TF_MHR"/>
    <property type="match status" value="1"/>
</dbReference>
<evidence type="ECO:0000256" key="3">
    <source>
        <dbReference type="ARBA" id="ARBA00022737"/>
    </source>
</evidence>
<dbReference type="PANTHER" id="PTHR40626">
    <property type="entry name" value="MIP31509P"/>
    <property type="match status" value="1"/>
</dbReference>
<keyword evidence="11" id="KW-1185">Reference proteome</keyword>
<name>A0AA39GC62_SARSR</name>
<accession>A0AA39GC62</accession>
<feature type="compositionally biased region" description="Polar residues" evidence="8">
    <location>
        <begin position="236"/>
        <end position="252"/>
    </location>
</feature>
<dbReference type="PROSITE" id="PS50157">
    <property type="entry name" value="ZINC_FINGER_C2H2_2"/>
    <property type="match status" value="2"/>
</dbReference>
<evidence type="ECO:0000256" key="8">
    <source>
        <dbReference type="SAM" id="MobiDB-lite"/>
    </source>
</evidence>
<dbReference type="EMBL" id="JAPDFR010000008">
    <property type="protein sequence ID" value="KAK0384269.1"/>
    <property type="molecule type" value="Genomic_DNA"/>
</dbReference>
<evidence type="ECO:0000256" key="7">
    <source>
        <dbReference type="PROSITE-ProRule" id="PRU00042"/>
    </source>
</evidence>
<evidence type="ECO:0000313" key="11">
    <source>
        <dbReference type="Proteomes" id="UP001175261"/>
    </source>
</evidence>
<feature type="domain" description="C2H2-type" evidence="9">
    <location>
        <begin position="12"/>
        <end position="39"/>
    </location>
</feature>
<keyword evidence="4 7" id="KW-0863">Zinc-finger</keyword>